<comment type="caution">
    <text evidence="1">The sequence shown here is derived from an EMBL/GenBank/DDBJ whole genome shotgun (WGS) entry which is preliminary data.</text>
</comment>
<name>A0AA37BSP4_9ACTN</name>
<accession>A0AA37BSP4</accession>
<evidence type="ECO:0000313" key="2">
    <source>
        <dbReference type="Proteomes" id="UP001051844"/>
    </source>
</evidence>
<proteinExistence type="predicted"/>
<dbReference type="Proteomes" id="UP001051844">
    <property type="component" value="Unassembled WGS sequence"/>
</dbReference>
<sequence>MPLDKVPASLTTGCPSPGPPKLLHLPCRPITHDRNRCPRKIHGYLTPAQVYADLLNCIDARKLSPAYHPALRGLVEHRQELQQRYPPPDRTTEQQQEIDEVAHQINRLSMAEPARPTWMGDRIAAVEQISVDCYGLGIRFDWPRLWLVLPEHVQAEHAQASSQFAPAVVTGAWTLPYLVLGALWWPALLIASVTCLSAWAGPGPRLPNSPT</sequence>
<dbReference type="RefSeq" id="WP_128826195.1">
    <property type="nucleotide sequence ID" value="NZ_BNDZ01000003.1"/>
</dbReference>
<dbReference type="AlphaFoldDB" id="A0AA37BSP4"/>
<reference evidence="1" key="1">
    <citation type="submission" date="2022-09" db="EMBL/GenBank/DDBJ databases">
        <title>Whole genome shotgun sequence of Streptomyces albidoflavus NBRC 12854.</title>
        <authorList>
            <person name="Komaki H."/>
            <person name="Tamura T."/>
        </authorList>
    </citation>
    <scope>NUCLEOTIDE SEQUENCE</scope>
    <source>
        <strain evidence="1">NBRC 12854</strain>
    </source>
</reference>
<protein>
    <submittedName>
        <fullName evidence="1">Uncharacterized protein</fullName>
    </submittedName>
</protein>
<dbReference type="EMBL" id="BNDZ01000003">
    <property type="protein sequence ID" value="GHI43883.1"/>
    <property type="molecule type" value="Genomic_DNA"/>
</dbReference>
<evidence type="ECO:0000313" key="1">
    <source>
        <dbReference type="EMBL" id="GHI43883.1"/>
    </source>
</evidence>
<gene>
    <name evidence="1" type="ORF">ScoT_00570</name>
</gene>
<organism evidence="1 2">
    <name type="scientific">Streptomyces albidoflavus</name>
    <dbReference type="NCBI Taxonomy" id="1886"/>
    <lineage>
        <taxon>Bacteria</taxon>
        <taxon>Bacillati</taxon>
        <taxon>Actinomycetota</taxon>
        <taxon>Actinomycetes</taxon>
        <taxon>Kitasatosporales</taxon>
        <taxon>Streptomycetaceae</taxon>
        <taxon>Streptomyces</taxon>
        <taxon>Streptomyces albidoflavus group</taxon>
    </lineage>
</organism>